<organism evidence="1 2">
    <name type="scientific">Limnospira platensis NIES-46</name>
    <dbReference type="NCBI Taxonomy" id="1236695"/>
    <lineage>
        <taxon>Bacteria</taxon>
        <taxon>Bacillati</taxon>
        <taxon>Cyanobacteriota</taxon>
        <taxon>Cyanophyceae</taxon>
        <taxon>Oscillatoriophycideae</taxon>
        <taxon>Oscillatoriales</taxon>
        <taxon>Sirenicapillariaceae</taxon>
        <taxon>Limnospira</taxon>
    </lineage>
</organism>
<dbReference type="EMBL" id="BIMW01000074">
    <property type="protein sequence ID" value="GCE93542.1"/>
    <property type="molecule type" value="Genomic_DNA"/>
</dbReference>
<keyword evidence="2" id="KW-1185">Reference proteome</keyword>
<proteinExistence type="predicted"/>
<accession>A0A5M3T4L3</accession>
<evidence type="ECO:0000313" key="1">
    <source>
        <dbReference type="EMBL" id="GCE93542.1"/>
    </source>
</evidence>
<evidence type="ECO:0008006" key="3">
    <source>
        <dbReference type="Google" id="ProtNLM"/>
    </source>
</evidence>
<comment type="caution">
    <text evidence="1">The sequence shown here is derived from an EMBL/GenBank/DDBJ whole genome shotgun (WGS) entry which is preliminary data.</text>
</comment>
<gene>
    <name evidence="1" type="ORF">NIES46_15930</name>
</gene>
<dbReference type="SUPFAM" id="SSF141694">
    <property type="entry name" value="AF2212/PG0164-like"/>
    <property type="match status" value="1"/>
</dbReference>
<dbReference type="RefSeq" id="WP_043467945.1">
    <property type="nucleotide sequence ID" value="NZ_BIMW01000074.1"/>
</dbReference>
<dbReference type="Proteomes" id="UP000326169">
    <property type="component" value="Unassembled WGS sequence"/>
</dbReference>
<name>A0A5M3T4L3_LIMPL</name>
<reference evidence="1 2" key="1">
    <citation type="journal article" date="2019" name="J Genomics">
        <title>The Draft Genome of a Hydrogen-producing Cyanobacterium, Arthrospira platensis NIES-46.</title>
        <authorList>
            <person name="Suzuki S."/>
            <person name="Yamaguchi H."/>
            <person name="Kawachi M."/>
        </authorList>
    </citation>
    <scope>NUCLEOTIDE SEQUENCE [LARGE SCALE GENOMIC DNA]</scope>
    <source>
        <strain evidence="1 2">NIES-46</strain>
    </source>
</reference>
<evidence type="ECO:0000313" key="2">
    <source>
        <dbReference type="Proteomes" id="UP000326169"/>
    </source>
</evidence>
<sequence>MPHPLKVVYHNGTFILKTDCHLPEGAEVELWVNSSRLIPPKISNPGEKAIAVLLWQVACEYLAASRKLEPLG</sequence>
<dbReference type="GeneID" id="301685907"/>
<protein>
    <recommendedName>
        <fullName evidence="3">DUF104 domain-containing protein</fullName>
    </recommendedName>
</protein>